<comment type="caution">
    <text evidence="2">The sequence shown here is derived from an EMBL/GenBank/DDBJ whole genome shotgun (WGS) entry which is preliminary data.</text>
</comment>
<sequence>MIDLNERGHVRQRECQTLEFKETFRLGDTLIEYARTLVGMANNQGGHLVFGITNSPRIPAGLRDDRFSNFDTKDLNRVILGHFSSDVDWSMETFVVAGVTLGKIEVNRAPLRPIVCTRGNQQKNLREGAIYFRYRGETREIRAAELVAMLAHERDMERQLWMKHIQSIATVGPQAAHILDLSRKRIDFGSSKVLIDESLVGKLKLIKEGHFTEREGAPALRLVGDIDGVLGPDHVVVNEATYPYTESTLLEHLSIGQHAFRALIWHLDIKGNSEYHMEIQTGRTGVVHKYSNRLLARVREIVRSEPAVLKEAIAAYRTRPR</sequence>
<keyword evidence="3" id="KW-1185">Reference proteome</keyword>
<dbReference type="Gene3D" id="3.30.950.30">
    <property type="entry name" value="Schlafen, AAA domain"/>
    <property type="match status" value="1"/>
</dbReference>
<dbReference type="InterPro" id="IPR038461">
    <property type="entry name" value="Schlafen_AlbA_2_dom_sf"/>
</dbReference>
<reference evidence="2 3" key="1">
    <citation type="journal article" date="2024" name="FEMS Microbiol. Lett.">
        <title>Xanthomonas protegens sp. nov., a novel rice seed-associated bacterium, provides in vivo protection against X. oryzae pv. oryzae, the bacterial leaf blight pathogen.</title>
        <authorList>
            <person name="Rana R."/>
            <person name="Sharma A."/>
            <person name="Madhavan V.N."/>
            <person name="Korpole S."/>
            <person name="Sonti R.V."/>
            <person name="Patel H.K."/>
            <person name="Patil P.B."/>
        </authorList>
    </citation>
    <scope>NUCLEOTIDE SEQUENCE [LARGE SCALE GENOMIC DNA]</scope>
    <source>
        <strain evidence="2 3">PPL118</strain>
    </source>
</reference>
<dbReference type="Pfam" id="PF04326">
    <property type="entry name" value="SLFN_AlbA_2"/>
    <property type="match status" value="1"/>
</dbReference>
<dbReference type="GO" id="GO:0005524">
    <property type="term" value="F:ATP binding"/>
    <property type="evidence" value="ECO:0007669"/>
    <property type="project" value="UniProtKB-KW"/>
</dbReference>
<evidence type="ECO:0000259" key="1">
    <source>
        <dbReference type="Pfam" id="PF04326"/>
    </source>
</evidence>
<feature type="domain" description="Schlafen AlbA-2" evidence="1">
    <location>
        <begin position="14"/>
        <end position="141"/>
    </location>
</feature>
<name>A0ABU9L749_9XANT</name>
<dbReference type="Proteomes" id="UP001486626">
    <property type="component" value="Unassembled WGS sequence"/>
</dbReference>
<dbReference type="InterPro" id="IPR007421">
    <property type="entry name" value="Schlafen_AlbA_2_dom"/>
</dbReference>
<dbReference type="RefSeq" id="WP_342072363.1">
    <property type="nucleotide sequence ID" value="NZ_JAQJCQ010000001.1"/>
</dbReference>
<keyword evidence="2" id="KW-0067">ATP-binding</keyword>
<evidence type="ECO:0000313" key="2">
    <source>
        <dbReference type="EMBL" id="MEL4890490.1"/>
    </source>
</evidence>
<dbReference type="EMBL" id="JAQJCQ010000001">
    <property type="protein sequence ID" value="MEL4890490.1"/>
    <property type="molecule type" value="Genomic_DNA"/>
</dbReference>
<accession>A0ABU9L749</accession>
<keyword evidence="2" id="KW-0547">Nucleotide-binding</keyword>
<organism evidence="2 3">
    <name type="scientific">Xanthomonas protegens</name>
    <dbReference type="NCBI Taxonomy" id="3380705"/>
    <lineage>
        <taxon>Bacteria</taxon>
        <taxon>Pseudomonadati</taxon>
        <taxon>Pseudomonadota</taxon>
        <taxon>Gammaproteobacteria</taxon>
        <taxon>Lysobacterales</taxon>
        <taxon>Lysobacteraceae</taxon>
        <taxon>Xanthomonas</taxon>
    </lineage>
</organism>
<gene>
    <name evidence="2" type="ORF">PIQ37_03590</name>
</gene>
<proteinExistence type="predicted"/>
<evidence type="ECO:0000313" key="3">
    <source>
        <dbReference type="Proteomes" id="UP001486626"/>
    </source>
</evidence>
<protein>
    <submittedName>
        <fullName evidence="2">ATP-binding protein</fullName>
    </submittedName>
</protein>